<reference evidence="2 3" key="3">
    <citation type="submission" date="2023-06" db="EMBL/GenBank/DDBJ databases">
        <authorList>
            <person name="Zeman M."/>
            <person name="Kubasova T."/>
            <person name="Jahodarova E."/>
            <person name="Nykrynova M."/>
            <person name="Rychlik I."/>
        </authorList>
    </citation>
    <scope>NUCLEOTIDE SEQUENCE [LARGE SCALE GENOMIC DNA]</scope>
    <source>
        <strain evidence="2 3">ET39</strain>
    </source>
</reference>
<keyword evidence="3" id="KW-1185">Reference proteome</keyword>
<reference evidence="3" key="2">
    <citation type="submission" date="2023-06" db="EMBL/GenBank/DDBJ databases">
        <title>Identification and characterization of horizontal gene transfer across gut microbiota members of farm animals based on homology search.</title>
        <authorList>
            <person name="Zeman M."/>
            <person name="Kubasova T."/>
            <person name="Jahodarova E."/>
            <person name="Nykrynova M."/>
            <person name="Rychlik I."/>
        </authorList>
    </citation>
    <scope>NUCLEOTIDE SEQUENCE [LARGE SCALE GENOMIC DNA]</scope>
    <source>
        <strain evidence="3">ET39</strain>
    </source>
</reference>
<protein>
    <recommendedName>
        <fullName evidence="1">Peptidase M41 domain-containing protein</fullName>
    </recommendedName>
</protein>
<dbReference type="Gene3D" id="1.20.58.760">
    <property type="entry name" value="Peptidase M41"/>
    <property type="match status" value="1"/>
</dbReference>
<gene>
    <name evidence="2" type="ORF">QUV96_10585</name>
</gene>
<dbReference type="Proteomes" id="UP001529340">
    <property type="component" value="Unassembled WGS sequence"/>
</dbReference>
<dbReference type="SUPFAM" id="SSF140990">
    <property type="entry name" value="FtsH protease domain-like"/>
    <property type="match status" value="1"/>
</dbReference>
<organism evidence="2 3">
    <name type="scientific">Amedibacillus dolichus</name>
    <dbReference type="NCBI Taxonomy" id="31971"/>
    <lineage>
        <taxon>Bacteria</taxon>
        <taxon>Bacillati</taxon>
        <taxon>Bacillota</taxon>
        <taxon>Erysipelotrichia</taxon>
        <taxon>Erysipelotrichales</taxon>
        <taxon>Erysipelotrichaceae</taxon>
        <taxon>Amedibacillus</taxon>
    </lineage>
</organism>
<evidence type="ECO:0000259" key="1">
    <source>
        <dbReference type="Pfam" id="PF01434"/>
    </source>
</evidence>
<evidence type="ECO:0000313" key="3">
    <source>
        <dbReference type="Proteomes" id="UP001529340"/>
    </source>
</evidence>
<proteinExistence type="predicted"/>
<dbReference type="Pfam" id="PF01434">
    <property type="entry name" value="Peptidase_M41"/>
    <property type="match status" value="1"/>
</dbReference>
<evidence type="ECO:0000313" key="2">
    <source>
        <dbReference type="EMBL" id="MDM8158074.1"/>
    </source>
</evidence>
<accession>A0ABT7UEM4</accession>
<dbReference type="InterPro" id="IPR037219">
    <property type="entry name" value="Peptidase_M41-like"/>
</dbReference>
<feature type="domain" description="Peptidase M41" evidence="1">
    <location>
        <begin position="14"/>
        <end position="93"/>
    </location>
</feature>
<dbReference type="PANTHER" id="PTHR23076">
    <property type="entry name" value="METALLOPROTEASE M41 FTSH"/>
    <property type="match status" value="1"/>
</dbReference>
<dbReference type="EMBL" id="JAUDCG010000068">
    <property type="protein sequence ID" value="MDM8158074.1"/>
    <property type="molecule type" value="Genomic_DNA"/>
</dbReference>
<reference evidence="2 3" key="1">
    <citation type="submission" date="2023-06" db="EMBL/GenBank/DDBJ databases">
        <title>Identification and characterization of horizontal gene transfer across gut microbiota members of farm animals based on homology search.</title>
        <authorList>
            <person name="Schwarzerova J."/>
            <person name="Nykrynova M."/>
            <person name="Jureckova K."/>
            <person name="Cejkova D."/>
            <person name="Rychlik I."/>
        </authorList>
    </citation>
    <scope>NUCLEOTIDE SEQUENCE [LARGE SCALE GENOMIC DNA]</scope>
    <source>
        <strain evidence="2 3">ET39</strain>
    </source>
</reference>
<comment type="caution">
    <text evidence="2">The sequence shown here is derived from an EMBL/GenBank/DDBJ whole genome shotgun (WGS) entry which is preliminary data.</text>
</comment>
<name>A0ABT7UEM4_9FIRM</name>
<sequence length="96" mass="11158">MRLAYCFLFTDDQSDDFDMVALETVNNAYLFGDTSLACSAETQAQIDQQVVDLVKKQHQKAYALLREHRQKLDEIVQYLHEKETITGEEFMELLHA</sequence>
<dbReference type="InterPro" id="IPR000642">
    <property type="entry name" value="Peptidase_M41"/>
</dbReference>
<dbReference type="PANTHER" id="PTHR23076:SF97">
    <property type="entry name" value="ATP-DEPENDENT ZINC METALLOPROTEASE YME1L1"/>
    <property type="match status" value="1"/>
</dbReference>